<comment type="subcellular location">
    <subcellularLocation>
        <location evidence="1">Membrane</location>
        <topology evidence="1">Single-pass membrane protein</topology>
    </subcellularLocation>
</comment>
<keyword evidence="2" id="KW-0813">Transport</keyword>
<evidence type="ECO:0000256" key="8">
    <source>
        <dbReference type="SAM" id="MobiDB-lite"/>
    </source>
</evidence>
<dbReference type="AlphaFoldDB" id="A0A1I7BUS6"/>
<evidence type="ECO:0000256" key="2">
    <source>
        <dbReference type="ARBA" id="ARBA00022448"/>
    </source>
</evidence>
<dbReference type="InterPro" id="IPR003369">
    <property type="entry name" value="TatA/B/E"/>
</dbReference>
<feature type="region of interest" description="Disordered" evidence="8">
    <location>
        <begin position="85"/>
        <end position="137"/>
    </location>
</feature>
<dbReference type="OrthoDB" id="1525160at2"/>
<keyword evidence="6" id="KW-0811">Translocation</keyword>
<evidence type="ECO:0000256" key="3">
    <source>
        <dbReference type="ARBA" id="ARBA00022692"/>
    </source>
</evidence>
<dbReference type="Proteomes" id="UP000236454">
    <property type="component" value="Unassembled WGS sequence"/>
</dbReference>
<keyword evidence="7" id="KW-0472">Membrane</keyword>
<dbReference type="RefSeq" id="WP_090253201.1">
    <property type="nucleotide sequence ID" value="NZ_FPAS01000007.1"/>
</dbReference>
<dbReference type="GO" id="GO:0015031">
    <property type="term" value="P:protein transport"/>
    <property type="evidence" value="ECO:0007669"/>
    <property type="project" value="UniProtKB-KW"/>
</dbReference>
<dbReference type="GO" id="GO:0016020">
    <property type="term" value="C:membrane"/>
    <property type="evidence" value="ECO:0007669"/>
    <property type="project" value="UniProtKB-ARBA"/>
</dbReference>
<sequence>MLMFLSGVAGSEIFVILLFVLIFFGANSIPGLARTLGRGFRQIKDASQEIQDEISKSTQNMKKDLNLEGRARNLQDSIQRPLDQMAQDIEEGLEGGVVHRKPPRQYVAPQAPQKQEETKPMDQDTTTNSENKNTPEA</sequence>
<organism evidence="9 10">
    <name type="scientific">Lishizhenia tianjinensis</name>
    <dbReference type="NCBI Taxonomy" id="477690"/>
    <lineage>
        <taxon>Bacteria</taxon>
        <taxon>Pseudomonadati</taxon>
        <taxon>Bacteroidota</taxon>
        <taxon>Flavobacteriia</taxon>
        <taxon>Flavobacteriales</taxon>
        <taxon>Crocinitomicaceae</taxon>
        <taxon>Lishizhenia</taxon>
    </lineage>
</organism>
<name>A0A1I7BUS6_9FLAO</name>
<dbReference type="EMBL" id="FPAS01000007">
    <property type="protein sequence ID" value="SFT90861.1"/>
    <property type="molecule type" value="Genomic_DNA"/>
</dbReference>
<protein>
    <submittedName>
        <fullName evidence="9">Sec-independent protein translocase protein TatA</fullName>
    </submittedName>
</protein>
<keyword evidence="5" id="KW-1133">Transmembrane helix</keyword>
<evidence type="ECO:0000256" key="1">
    <source>
        <dbReference type="ARBA" id="ARBA00004167"/>
    </source>
</evidence>
<gene>
    <name evidence="9" type="ORF">SAMN05216474_3098</name>
</gene>
<evidence type="ECO:0000313" key="9">
    <source>
        <dbReference type="EMBL" id="SFT90861.1"/>
    </source>
</evidence>
<evidence type="ECO:0000256" key="5">
    <source>
        <dbReference type="ARBA" id="ARBA00022989"/>
    </source>
</evidence>
<proteinExistence type="predicted"/>
<evidence type="ECO:0000313" key="10">
    <source>
        <dbReference type="Proteomes" id="UP000236454"/>
    </source>
</evidence>
<keyword evidence="10" id="KW-1185">Reference proteome</keyword>
<evidence type="ECO:0000256" key="4">
    <source>
        <dbReference type="ARBA" id="ARBA00022927"/>
    </source>
</evidence>
<dbReference type="STRING" id="477690.SAMN05216474_3098"/>
<evidence type="ECO:0000256" key="6">
    <source>
        <dbReference type="ARBA" id="ARBA00023010"/>
    </source>
</evidence>
<keyword evidence="3" id="KW-0812">Transmembrane</keyword>
<reference evidence="9 10" key="1">
    <citation type="submission" date="2016-10" db="EMBL/GenBank/DDBJ databases">
        <authorList>
            <person name="de Groot N.N."/>
        </authorList>
    </citation>
    <scope>NUCLEOTIDE SEQUENCE [LARGE SCALE GENOMIC DNA]</scope>
    <source>
        <strain evidence="9 10">CGMCC 1.7005</strain>
    </source>
</reference>
<dbReference type="Gene3D" id="1.20.5.3310">
    <property type="match status" value="1"/>
</dbReference>
<evidence type="ECO:0000256" key="7">
    <source>
        <dbReference type="ARBA" id="ARBA00023136"/>
    </source>
</evidence>
<dbReference type="Pfam" id="PF02416">
    <property type="entry name" value="TatA_B_E"/>
    <property type="match status" value="1"/>
</dbReference>
<keyword evidence="4" id="KW-0653">Protein transport</keyword>
<feature type="compositionally biased region" description="Polar residues" evidence="8">
    <location>
        <begin position="123"/>
        <end position="137"/>
    </location>
</feature>
<accession>A0A1I7BUS6</accession>